<dbReference type="EMBL" id="CACVBM020001209">
    <property type="protein sequence ID" value="CAA7039387.1"/>
    <property type="molecule type" value="Genomic_DNA"/>
</dbReference>
<dbReference type="OrthoDB" id="1931061at2759"/>
<dbReference type="Proteomes" id="UP000467841">
    <property type="component" value="Unassembled WGS sequence"/>
</dbReference>
<evidence type="ECO:0000313" key="2">
    <source>
        <dbReference type="Proteomes" id="UP000467841"/>
    </source>
</evidence>
<keyword evidence="2" id="KW-1185">Reference proteome</keyword>
<evidence type="ECO:0008006" key="3">
    <source>
        <dbReference type="Google" id="ProtNLM"/>
    </source>
</evidence>
<organism evidence="1 2">
    <name type="scientific">Microthlaspi erraticum</name>
    <dbReference type="NCBI Taxonomy" id="1685480"/>
    <lineage>
        <taxon>Eukaryota</taxon>
        <taxon>Viridiplantae</taxon>
        <taxon>Streptophyta</taxon>
        <taxon>Embryophyta</taxon>
        <taxon>Tracheophyta</taxon>
        <taxon>Spermatophyta</taxon>
        <taxon>Magnoliopsida</taxon>
        <taxon>eudicotyledons</taxon>
        <taxon>Gunneridae</taxon>
        <taxon>Pentapetalae</taxon>
        <taxon>rosids</taxon>
        <taxon>malvids</taxon>
        <taxon>Brassicales</taxon>
        <taxon>Brassicaceae</taxon>
        <taxon>Coluteocarpeae</taxon>
        <taxon>Microthlaspi</taxon>
    </lineage>
</organism>
<accession>A0A6D2JRU5</accession>
<dbReference type="AlphaFoldDB" id="A0A6D2JRU5"/>
<name>A0A6D2JRU5_9BRAS</name>
<proteinExistence type="predicted"/>
<sequence>MLNDVKLARVGPNRHDSRITVKVLKIWDTIHVDTGEGLSFLFLDDEERRCMHWWKEKISIGDLGDYFMKKSGRPYLVSKGVEDSNRFSVVMVNTEIRLTEARNKIALTSNTSVTPAEDSDAWIPLDIVPYEYVSNFWNDERTSFPRDFLGFILEVRETTVMEDVSIPRNPLNDDPKTTNTIDFTLQDNDGDQIQCRVKGALASKFKRFWLYYGKIETIVCLLTDWRVLEDADPAHIESEEGISRFEFNPIGFDEVDHFTEIMCSSSQDSSKEEVEEMEFDYFNGCRTDNKS</sequence>
<dbReference type="CDD" id="cd04481">
    <property type="entry name" value="RPA1_DBD_B_like"/>
    <property type="match status" value="1"/>
</dbReference>
<reference evidence="1" key="1">
    <citation type="submission" date="2020-01" db="EMBL/GenBank/DDBJ databases">
        <authorList>
            <person name="Mishra B."/>
        </authorList>
    </citation>
    <scope>NUCLEOTIDE SEQUENCE [LARGE SCALE GENOMIC DNA]</scope>
</reference>
<comment type="caution">
    <text evidence="1">The sequence shown here is derived from an EMBL/GenBank/DDBJ whole genome shotgun (WGS) entry which is preliminary data.</text>
</comment>
<evidence type="ECO:0000313" key="1">
    <source>
        <dbReference type="EMBL" id="CAA7039387.1"/>
    </source>
</evidence>
<protein>
    <recommendedName>
        <fullName evidence="3">DUF223 domain-containing protein</fullName>
    </recommendedName>
</protein>
<gene>
    <name evidence="1" type="ORF">MERR_LOCUS26622</name>
</gene>